<name>A0AB34K5R2_PRYPA</name>
<dbReference type="EMBL" id="JBGBPQ010000002">
    <property type="protein sequence ID" value="KAL1528286.1"/>
    <property type="molecule type" value="Genomic_DNA"/>
</dbReference>
<feature type="coiled-coil region" evidence="1">
    <location>
        <begin position="155"/>
        <end position="189"/>
    </location>
</feature>
<evidence type="ECO:0000256" key="1">
    <source>
        <dbReference type="SAM" id="Coils"/>
    </source>
</evidence>
<reference evidence="2 3" key="1">
    <citation type="journal article" date="2024" name="Science">
        <title>Giant polyketide synthase enzymes in the biosynthesis of giant marine polyether toxins.</title>
        <authorList>
            <person name="Fallon T.R."/>
            <person name="Shende V.V."/>
            <person name="Wierzbicki I.H."/>
            <person name="Pendleton A.L."/>
            <person name="Watervoot N.F."/>
            <person name="Auber R.P."/>
            <person name="Gonzalez D.J."/>
            <person name="Wisecaver J.H."/>
            <person name="Moore B.S."/>
        </authorList>
    </citation>
    <scope>NUCLEOTIDE SEQUENCE [LARGE SCALE GENOMIC DNA]</scope>
    <source>
        <strain evidence="2 3">12B1</strain>
    </source>
</reference>
<gene>
    <name evidence="2" type="ORF">AB1Y20_009643</name>
</gene>
<accession>A0AB34K5R2</accession>
<keyword evidence="1" id="KW-0175">Coiled coil</keyword>
<evidence type="ECO:0000313" key="2">
    <source>
        <dbReference type="EMBL" id="KAL1528286.1"/>
    </source>
</evidence>
<comment type="caution">
    <text evidence="2">The sequence shown here is derived from an EMBL/GenBank/DDBJ whole genome shotgun (WGS) entry which is preliminary data.</text>
</comment>
<keyword evidence="3" id="KW-1185">Reference proteome</keyword>
<sequence length="203" mass="23250">MEAASAVAQAIRSKVLSLGDFVQRRKASTKQEQKPFMGYVYHLPEKEQEALVECARLTVKELRDVDRVEHAALDEYHKERRKVNERDELDALFTQYALALSFFKRWQERGVERSSDINSGLAQFGQPQPRERGELVALLAGNRPRGQLPSAAQRVEEAKASVATARVEIMNLKETLSTERKEKAKLLDANRQRMLQKKMENLI</sequence>
<dbReference type="Proteomes" id="UP001515480">
    <property type="component" value="Unassembled WGS sequence"/>
</dbReference>
<proteinExistence type="predicted"/>
<protein>
    <submittedName>
        <fullName evidence="2">Uncharacterized protein</fullName>
    </submittedName>
</protein>
<evidence type="ECO:0000313" key="3">
    <source>
        <dbReference type="Proteomes" id="UP001515480"/>
    </source>
</evidence>
<organism evidence="2 3">
    <name type="scientific">Prymnesium parvum</name>
    <name type="common">Toxic golden alga</name>
    <dbReference type="NCBI Taxonomy" id="97485"/>
    <lineage>
        <taxon>Eukaryota</taxon>
        <taxon>Haptista</taxon>
        <taxon>Haptophyta</taxon>
        <taxon>Prymnesiophyceae</taxon>
        <taxon>Prymnesiales</taxon>
        <taxon>Prymnesiaceae</taxon>
        <taxon>Prymnesium</taxon>
    </lineage>
</organism>
<dbReference type="AlphaFoldDB" id="A0AB34K5R2"/>